<feature type="chain" id="PRO_5047169433" description="DUF4352 domain-containing protein" evidence="2">
    <location>
        <begin position="21"/>
        <end position="172"/>
    </location>
</feature>
<evidence type="ECO:0000256" key="1">
    <source>
        <dbReference type="SAM" id="MobiDB-lite"/>
    </source>
</evidence>
<comment type="caution">
    <text evidence="3">The sequence shown here is derived from an EMBL/GenBank/DDBJ whole genome shotgun (WGS) entry which is preliminary data.</text>
</comment>
<organism evidence="3 4">
    <name type="scientific">Kutzneria viridogrisea</name>
    <dbReference type="NCBI Taxonomy" id="47990"/>
    <lineage>
        <taxon>Bacteria</taxon>
        <taxon>Bacillati</taxon>
        <taxon>Actinomycetota</taxon>
        <taxon>Actinomycetes</taxon>
        <taxon>Pseudonocardiales</taxon>
        <taxon>Pseudonocardiaceae</taxon>
        <taxon>Kutzneria</taxon>
    </lineage>
</organism>
<feature type="compositionally biased region" description="Low complexity" evidence="1">
    <location>
        <begin position="21"/>
        <end position="42"/>
    </location>
</feature>
<evidence type="ECO:0000313" key="4">
    <source>
        <dbReference type="Proteomes" id="UP000517916"/>
    </source>
</evidence>
<keyword evidence="4" id="KW-1185">Reference proteome</keyword>
<proteinExistence type="predicted"/>
<accession>A0ABR6BAR5</accession>
<dbReference type="Proteomes" id="UP000517916">
    <property type="component" value="Unassembled WGS sequence"/>
</dbReference>
<keyword evidence="2" id="KW-0732">Signal</keyword>
<gene>
    <name evidence="3" type="ORF">BC739_001160</name>
</gene>
<sequence length="172" mass="17980">MKRTLVLLLAATGLALVACGGTESKPSSQPQPTSQRPPTSTSAKPQVMKFGEDRKGTHGVLNVSAPVPFDLPADPARNKDLTRGLRFDIKVSNSGQQALQASDFVFTVTTDGQPAVLVTDEGKQVTGKLGADVLPGKEGKASLVVAAPTKPAEISVKIAFQKGNPLYWTGTV</sequence>
<feature type="signal peptide" evidence="2">
    <location>
        <begin position="1"/>
        <end position="20"/>
    </location>
</feature>
<name>A0ABR6BAR5_9PSEU</name>
<evidence type="ECO:0000256" key="2">
    <source>
        <dbReference type="SAM" id="SignalP"/>
    </source>
</evidence>
<feature type="region of interest" description="Disordered" evidence="1">
    <location>
        <begin position="21"/>
        <end position="46"/>
    </location>
</feature>
<evidence type="ECO:0000313" key="3">
    <source>
        <dbReference type="EMBL" id="MBA8923963.1"/>
    </source>
</evidence>
<protein>
    <recommendedName>
        <fullName evidence="5">DUF4352 domain-containing protein</fullName>
    </recommendedName>
</protein>
<reference evidence="3 4" key="1">
    <citation type="submission" date="2020-08" db="EMBL/GenBank/DDBJ databases">
        <title>Genomic Encyclopedia of Archaeal and Bacterial Type Strains, Phase II (KMG-II): from individual species to whole genera.</title>
        <authorList>
            <person name="Goeker M."/>
        </authorList>
    </citation>
    <scope>NUCLEOTIDE SEQUENCE [LARGE SCALE GENOMIC DNA]</scope>
    <source>
        <strain evidence="3 4">DSM 43850</strain>
    </source>
</reference>
<dbReference type="PROSITE" id="PS51257">
    <property type="entry name" value="PROKAR_LIPOPROTEIN"/>
    <property type="match status" value="1"/>
</dbReference>
<dbReference type="EMBL" id="JACJID010000001">
    <property type="protein sequence ID" value="MBA8923963.1"/>
    <property type="molecule type" value="Genomic_DNA"/>
</dbReference>
<evidence type="ECO:0008006" key="5">
    <source>
        <dbReference type="Google" id="ProtNLM"/>
    </source>
</evidence>
<dbReference type="RefSeq" id="WP_025358462.1">
    <property type="nucleotide sequence ID" value="NZ_BAAABQ010000065.1"/>
</dbReference>